<dbReference type="Pfam" id="PF00589">
    <property type="entry name" value="Phage_integrase"/>
    <property type="match status" value="1"/>
</dbReference>
<dbReference type="InterPro" id="IPR013762">
    <property type="entry name" value="Integrase-like_cat_sf"/>
</dbReference>
<evidence type="ECO:0000256" key="1">
    <source>
        <dbReference type="ARBA" id="ARBA00023125"/>
    </source>
</evidence>
<comment type="caution">
    <text evidence="5">The sequence shown here is derived from an EMBL/GenBank/DDBJ whole genome shotgun (WGS) entry which is preliminary data.</text>
</comment>
<dbReference type="SUPFAM" id="SSF56349">
    <property type="entry name" value="DNA breaking-rejoining enzymes"/>
    <property type="match status" value="1"/>
</dbReference>
<dbReference type="InterPro" id="IPR010998">
    <property type="entry name" value="Integrase_recombinase_N"/>
</dbReference>
<feature type="compositionally biased region" description="Basic and acidic residues" evidence="3">
    <location>
        <begin position="12"/>
        <end position="21"/>
    </location>
</feature>
<gene>
    <name evidence="5" type="ORF">ACFYXQ_09030</name>
</gene>
<dbReference type="EMBL" id="JBIAQY010000002">
    <property type="protein sequence ID" value="MFF3567908.1"/>
    <property type="molecule type" value="Genomic_DNA"/>
</dbReference>
<dbReference type="PANTHER" id="PTHR30349">
    <property type="entry name" value="PHAGE INTEGRASE-RELATED"/>
    <property type="match status" value="1"/>
</dbReference>
<dbReference type="Gene3D" id="1.10.150.130">
    <property type="match status" value="1"/>
</dbReference>
<feature type="compositionally biased region" description="Basic and acidic residues" evidence="3">
    <location>
        <begin position="482"/>
        <end position="492"/>
    </location>
</feature>
<dbReference type="CDD" id="cd01189">
    <property type="entry name" value="INT_ICEBs1_C_like"/>
    <property type="match status" value="1"/>
</dbReference>
<protein>
    <submittedName>
        <fullName evidence="5">Site-specific integrase</fullName>
    </submittedName>
</protein>
<feature type="region of interest" description="Disordered" evidence="3">
    <location>
        <begin position="472"/>
        <end position="492"/>
    </location>
</feature>
<evidence type="ECO:0000313" key="6">
    <source>
        <dbReference type="Proteomes" id="UP001601992"/>
    </source>
</evidence>
<dbReference type="InterPro" id="IPR050090">
    <property type="entry name" value="Tyrosine_recombinase_XerCD"/>
</dbReference>
<evidence type="ECO:0000256" key="2">
    <source>
        <dbReference type="ARBA" id="ARBA00023172"/>
    </source>
</evidence>
<feature type="region of interest" description="Disordered" evidence="3">
    <location>
        <begin position="1"/>
        <end position="23"/>
    </location>
</feature>
<evidence type="ECO:0000313" key="5">
    <source>
        <dbReference type="EMBL" id="MFF3567908.1"/>
    </source>
</evidence>
<keyword evidence="2" id="KW-0233">DNA recombination</keyword>
<organism evidence="5 6">
    <name type="scientific">Nocardia jiangxiensis</name>
    <dbReference type="NCBI Taxonomy" id="282685"/>
    <lineage>
        <taxon>Bacteria</taxon>
        <taxon>Bacillati</taxon>
        <taxon>Actinomycetota</taxon>
        <taxon>Actinomycetes</taxon>
        <taxon>Mycobacteriales</taxon>
        <taxon>Nocardiaceae</taxon>
        <taxon>Nocardia</taxon>
    </lineage>
</organism>
<dbReference type="RefSeq" id="WP_387403087.1">
    <property type="nucleotide sequence ID" value="NZ_JBIAQY010000002.1"/>
</dbReference>
<dbReference type="Gene3D" id="1.10.443.10">
    <property type="entry name" value="Intergrase catalytic core"/>
    <property type="match status" value="1"/>
</dbReference>
<name>A0ABW6RX35_9NOCA</name>
<dbReference type="InterPro" id="IPR011010">
    <property type="entry name" value="DNA_brk_join_enz"/>
</dbReference>
<dbReference type="PANTHER" id="PTHR30349:SF94">
    <property type="entry name" value="INTEGRASE_RECOMBINASE HI_1414-RELATED"/>
    <property type="match status" value="1"/>
</dbReference>
<keyword evidence="1" id="KW-0238">DNA-binding</keyword>
<evidence type="ECO:0000259" key="4">
    <source>
        <dbReference type="PROSITE" id="PS51898"/>
    </source>
</evidence>
<keyword evidence="6" id="KW-1185">Reference proteome</keyword>
<dbReference type="PROSITE" id="PS51898">
    <property type="entry name" value="TYR_RECOMBINASE"/>
    <property type="match status" value="1"/>
</dbReference>
<dbReference type="Proteomes" id="UP001601992">
    <property type="component" value="Unassembled WGS sequence"/>
</dbReference>
<sequence length="492" mass="55868">MPGREPAASRARRAEPIDKRTARNGTVTYTFQVDVGTKPDGSRDRQRFTYSTKAKARREYRRITTEVDEDRFVRRLDITVDEACTEWLNGRRGIRLVKLEGYRNDLKPVRRRLGRKQLVDLTKADGDDLVDWMLSEGRVDPRHFQPDSLLSRVAAFVNEQPRIGLPVADIKAQFPDDDVYNCLSVLVRTGRVTRLRRGVYMPAPDPAAERKPEGVKPVTVRTTLTTFGMVVQSYVEQGKLPRNVIKLVERPTDPLIDEEEDENTKSWTVGEVETFRESVRTHRLYACWLLSCYGMRRSEVLAVRWKRFDGSLLRIMRGRVAIGKIVEENLPKSMRSLRGLPLPADVAEALRERRLVQKAEYELLGIPWSEDHLIAVHQDGTPIRPAWYSDEFQRLRERAGLRRIMLKGLRNTSVSVMLARGVPAATVAAWHGHDPAVSLRTYNQTHPEDLRAAGSALFEGGDNGLTVDWHTAGTVNGVNSKSKQESPGENRG</sequence>
<feature type="domain" description="Tyr recombinase" evidence="4">
    <location>
        <begin position="262"/>
        <end position="455"/>
    </location>
</feature>
<dbReference type="InterPro" id="IPR002104">
    <property type="entry name" value="Integrase_catalytic"/>
</dbReference>
<reference evidence="5 6" key="1">
    <citation type="submission" date="2024-10" db="EMBL/GenBank/DDBJ databases">
        <title>The Natural Products Discovery Center: Release of the First 8490 Sequenced Strains for Exploring Actinobacteria Biosynthetic Diversity.</title>
        <authorList>
            <person name="Kalkreuter E."/>
            <person name="Kautsar S.A."/>
            <person name="Yang D."/>
            <person name="Bader C.D."/>
            <person name="Teijaro C.N."/>
            <person name="Fluegel L."/>
            <person name="Davis C.M."/>
            <person name="Simpson J.R."/>
            <person name="Lauterbach L."/>
            <person name="Steele A.D."/>
            <person name="Gui C."/>
            <person name="Meng S."/>
            <person name="Li G."/>
            <person name="Viehrig K."/>
            <person name="Ye F."/>
            <person name="Su P."/>
            <person name="Kiefer A.F."/>
            <person name="Nichols A."/>
            <person name="Cepeda A.J."/>
            <person name="Yan W."/>
            <person name="Fan B."/>
            <person name="Jiang Y."/>
            <person name="Adhikari A."/>
            <person name="Zheng C.-J."/>
            <person name="Schuster L."/>
            <person name="Cowan T.M."/>
            <person name="Smanski M.J."/>
            <person name="Chevrette M.G."/>
            <person name="De Carvalho L.P.S."/>
            <person name="Shen B."/>
        </authorList>
    </citation>
    <scope>NUCLEOTIDE SEQUENCE [LARGE SCALE GENOMIC DNA]</scope>
    <source>
        <strain evidence="5 6">NPDC002593</strain>
    </source>
</reference>
<evidence type="ECO:0000256" key="3">
    <source>
        <dbReference type="SAM" id="MobiDB-lite"/>
    </source>
</evidence>
<proteinExistence type="predicted"/>
<accession>A0ABW6RX35</accession>